<dbReference type="SUPFAM" id="SSF53720">
    <property type="entry name" value="ALDH-like"/>
    <property type="match status" value="1"/>
</dbReference>
<feature type="active site" evidence="2">
    <location>
        <position position="254"/>
    </location>
</feature>
<organism evidence="5 6">
    <name type="scientific">Ancylobacter polymorphus</name>
    <dbReference type="NCBI Taxonomy" id="223390"/>
    <lineage>
        <taxon>Bacteria</taxon>
        <taxon>Pseudomonadati</taxon>
        <taxon>Pseudomonadota</taxon>
        <taxon>Alphaproteobacteria</taxon>
        <taxon>Hyphomicrobiales</taxon>
        <taxon>Xanthobacteraceae</taxon>
        <taxon>Ancylobacter</taxon>
    </lineage>
</organism>
<dbReference type="Gene3D" id="3.40.605.10">
    <property type="entry name" value="Aldehyde Dehydrogenase, Chain A, domain 1"/>
    <property type="match status" value="1"/>
</dbReference>
<keyword evidence="1 3" id="KW-0560">Oxidoreductase</keyword>
<gene>
    <name evidence="5" type="ORF">J2S75_004012</name>
</gene>
<keyword evidence="6" id="KW-1185">Reference proteome</keyword>
<dbReference type="InterPro" id="IPR029510">
    <property type="entry name" value="Ald_DH_CS_GLU"/>
</dbReference>
<accession>A0ABU0BGK2</accession>
<dbReference type="InterPro" id="IPR016161">
    <property type="entry name" value="Ald_DH/histidinol_DH"/>
</dbReference>
<dbReference type="EMBL" id="JAUSUI010000010">
    <property type="protein sequence ID" value="MDQ0304962.1"/>
    <property type="molecule type" value="Genomic_DNA"/>
</dbReference>
<evidence type="ECO:0000256" key="1">
    <source>
        <dbReference type="ARBA" id="ARBA00023002"/>
    </source>
</evidence>
<reference evidence="5 6" key="1">
    <citation type="submission" date="2023-07" db="EMBL/GenBank/DDBJ databases">
        <title>Genomic Encyclopedia of Type Strains, Phase IV (KMG-IV): sequencing the most valuable type-strain genomes for metagenomic binning, comparative biology and taxonomic classification.</title>
        <authorList>
            <person name="Goeker M."/>
        </authorList>
    </citation>
    <scope>NUCLEOTIDE SEQUENCE [LARGE SCALE GENOMIC DNA]</scope>
    <source>
        <strain evidence="5 6">DSM 2457</strain>
    </source>
</reference>
<dbReference type="Gene3D" id="3.40.309.10">
    <property type="entry name" value="Aldehyde Dehydrogenase, Chain A, domain 2"/>
    <property type="match status" value="1"/>
</dbReference>
<dbReference type="PROSITE" id="PS00687">
    <property type="entry name" value="ALDEHYDE_DEHYDR_GLU"/>
    <property type="match status" value="1"/>
</dbReference>
<protein>
    <submittedName>
        <fullName evidence="5">Acyl-CoA reductase-like NAD-dependent aldehyde dehydrogenase</fullName>
    </submittedName>
</protein>
<feature type="domain" description="Aldehyde dehydrogenase" evidence="4">
    <location>
        <begin position="24"/>
        <end position="482"/>
    </location>
</feature>
<dbReference type="InterPro" id="IPR015590">
    <property type="entry name" value="Aldehyde_DH_dom"/>
</dbReference>
<dbReference type="InterPro" id="IPR016162">
    <property type="entry name" value="Ald_DH_N"/>
</dbReference>
<evidence type="ECO:0000259" key="4">
    <source>
        <dbReference type="Pfam" id="PF00171"/>
    </source>
</evidence>
<comment type="caution">
    <text evidence="5">The sequence shown here is derived from an EMBL/GenBank/DDBJ whole genome shotgun (WGS) entry which is preliminary data.</text>
</comment>
<name>A0ABU0BGK2_9HYPH</name>
<dbReference type="PANTHER" id="PTHR11699">
    <property type="entry name" value="ALDEHYDE DEHYDROGENASE-RELATED"/>
    <property type="match status" value="1"/>
</dbReference>
<dbReference type="RefSeq" id="WP_307022556.1">
    <property type="nucleotide sequence ID" value="NZ_JAUSUI010000010.1"/>
</dbReference>
<evidence type="ECO:0000256" key="2">
    <source>
        <dbReference type="PROSITE-ProRule" id="PRU10007"/>
    </source>
</evidence>
<proteinExistence type="inferred from homology"/>
<evidence type="ECO:0000256" key="3">
    <source>
        <dbReference type="RuleBase" id="RU003345"/>
    </source>
</evidence>
<dbReference type="Proteomes" id="UP001224682">
    <property type="component" value="Unassembled WGS sequence"/>
</dbReference>
<dbReference type="InterPro" id="IPR016163">
    <property type="entry name" value="Ald_DH_C"/>
</dbReference>
<dbReference type="Pfam" id="PF00171">
    <property type="entry name" value="Aldedh"/>
    <property type="match status" value="1"/>
</dbReference>
<evidence type="ECO:0000313" key="6">
    <source>
        <dbReference type="Proteomes" id="UP001224682"/>
    </source>
</evidence>
<evidence type="ECO:0000313" key="5">
    <source>
        <dbReference type="EMBL" id="MDQ0304962.1"/>
    </source>
</evidence>
<sequence>MRARAIEALSTSMLIDGQLTDSVDGKLLESINPANEEVIGHCPAATPGDVNRAVEAAERAFPAWAATSVRSRGQVVRQIAARMRERADEILHLEVRDTGNTIAKMRRDVESAANALDYYAGLGTELKGETVPASAEHLHLTLHEPYGVVGRIVPFNHPIKFAANALAAPLMAGNAVVLKTPEQSPLSAGILAQICRDVVPAGVVNILSGNGHPVGDTLVRHPRVKRIGFTGSVPTGLAIQKAAAETAVKAVSLELGGKNPLIAFPDVDPQVIADAAVSAMNFAWQGQSCGSMSRLLLHESVYETVVDRVVAKVRALRLGDPLDPASDMGPLNSRAHYERVCGMVAAGVEEGARLLTGGRRPKGAAFERGYWLEPTVFDEVDPSMTIGREEIFGPVLSIFRWNTEEEAVRLANSTRYGLAAAIWTNDHAAALRMLRAVRAGYIWVNGTSGHFYGTPFGGFGNSGIGREEGLGELLSYTEIKTVHLMSMKTTSSHSKIS</sequence>
<comment type="similarity">
    <text evidence="3">Belongs to the aldehyde dehydrogenase family.</text>
</comment>